<evidence type="ECO:0000256" key="3">
    <source>
        <dbReference type="ARBA" id="ARBA00022691"/>
    </source>
</evidence>
<evidence type="ECO:0000256" key="1">
    <source>
        <dbReference type="ARBA" id="ARBA00022603"/>
    </source>
</evidence>
<dbReference type="CDD" id="cd20071">
    <property type="entry name" value="SET_SMYD"/>
    <property type="match status" value="1"/>
</dbReference>
<evidence type="ECO:0000313" key="6">
    <source>
        <dbReference type="EMBL" id="CAD8361435.1"/>
    </source>
</evidence>
<evidence type="ECO:0000259" key="4">
    <source>
        <dbReference type="PROSITE" id="PS50280"/>
    </source>
</evidence>
<protein>
    <recommendedName>
        <fullName evidence="4">SET domain-containing protein</fullName>
    </recommendedName>
</protein>
<dbReference type="EMBL" id="HBEJ01002408">
    <property type="protein sequence ID" value="CAD8361435.1"/>
    <property type="molecule type" value="Transcribed_RNA"/>
</dbReference>
<reference evidence="6" key="1">
    <citation type="submission" date="2021-01" db="EMBL/GenBank/DDBJ databases">
        <authorList>
            <person name="Corre E."/>
            <person name="Pelletier E."/>
            <person name="Niang G."/>
            <person name="Scheremetjew M."/>
            <person name="Finn R."/>
            <person name="Kale V."/>
            <person name="Holt S."/>
            <person name="Cochrane G."/>
            <person name="Meng A."/>
            <person name="Brown T."/>
            <person name="Cohen L."/>
        </authorList>
    </citation>
    <scope>NUCLEOTIDE SEQUENCE</scope>
    <source>
        <strain evidence="6">CCMP3303</strain>
    </source>
</reference>
<dbReference type="Pfam" id="PF00856">
    <property type="entry name" value="SET"/>
    <property type="match status" value="1"/>
</dbReference>
<feature type="domain" description="SET" evidence="4">
    <location>
        <begin position="4"/>
        <end position="189"/>
    </location>
</feature>
<dbReference type="InterPro" id="IPR046341">
    <property type="entry name" value="SET_dom_sf"/>
</dbReference>
<sequence>MAAYPMKITSIAGRGLGVLSTRYLKPGQLILQEIPFARVNKDAGSPESRANPKVSKLMARVVELASSGQFDPRSEYGSWPSEVVHCFEGVLEAQADMVFEGCSSDRQEKWMELSDVHAADEKHKTPGGILRTNGVDDAEGHANLYSQMSRMNHSCAPNAVRVSTSDSGGVAVVSRKQIDEGEEVLINYMDGADDGKPVDQRRKHLMQQYHFHCTCPLCMAQEKK</sequence>
<dbReference type="InterPro" id="IPR001214">
    <property type="entry name" value="SET_dom"/>
</dbReference>
<gene>
    <name evidence="5" type="ORF">MPOL1434_LOCUS1425</name>
    <name evidence="6" type="ORF">MPOL1434_LOCUS1426</name>
</gene>
<dbReference type="PANTHER" id="PTHR46402">
    <property type="entry name" value="SET AND MYND DOMAIN-CONTAINING PROTEIN 5"/>
    <property type="match status" value="1"/>
</dbReference>
<dbReference type="GO" id="GO:0042799">
    <property type="term" value="F:histone H4K20 methyltransferase activity"/>
    <property type="evidence" value="ECO:0007669"/>
    <property type="project" value="TreeGrafter"/>
</dbReference>
<accession>A0A6U0IMD4</accession>
<name>A0A6U0IMD4_9STRA</name>
<keyword evidence="3" id="KW-0949">S-adenosyl-L-methionine</keyword>
<dbReference type="Gene3D" id="2.170.270.10">
    <property type="entry name" value="SET domain"/>
    <property type="match status" value="1"/>
</dbReference>
<dbReference type="EMBL" id="HBEJ01002407">
    <property type="protein sequence ID" value="CAD8361433.1"/>
    <property type="molecule type" value="Transcribed_RNA"/>
</dbReference>
<keyword evidence="2" id="KW-0808">Transferase</keyword>
<dbReference type="PANTHER" id="PTHR46402:SF2">
    <property type="entry name" value="HISTONE-LYSINE N-TRIMETHYLTRANSFERASE SMYD5"/>
    <property type="match status" value="1"/>
</dbReference>
<dbReference type="AlphaFoldDB" id="A0A6U0IMD4"/>
<dbReference type="SUPFAM" id="SSF82199">
    <property type="entry name" value="SET domain"/>
    <property type="match status" value="1"/>
</dbReference>
<evidence type="ECO:0000256" key="2">
    <source>
        <dbReference type="ARBA" id="ARBA00022679"/>
    </source>
</evidence>
<dbReference type="GO" id="GO:0045814">
    <property type="term" value="P:negative regulation of gene expression, epigenetic"/>
    <property type="evidence" value="ECO:0007669"/>
    <property type="project" value="TreeGrafter"/>
</dbReference>
<dbReference type="SMART" id="SM00317">
    <property type="entry name" value="SET"/>
    <property type="match status" value="1"/>
</dbReference>
<dbReference type="GO" id="GO:0032259">
    <property type="term" value="P:methylation"/>
    <property type="evidence" value="ECO:0007669"/>
    <property type="project" value="UniProtKB-KW"/>
</dbReference>
<dbReference type="PROSITE" id="PS50280">
    <property type="entry name" value="SET"/>
    <property type="match status" value="1"/>
</dbReference>
<organism evidence="6">
    <name type="scientific">Minutocellus polymorphus</name>
    <dbReference type="NCBI Taxonomy" id="265543"/>
    <lineage>
        <taxon>Eukaryota</taxon>
        <taxon>Sar</taxon>
        <taxon>Stramenopiles</taxon>
        <taxon>Ochrophyta</taxon>
        <taxon>Bacillariophyta</taxon>
        <taxon>Mediophyceae</taxon>
        <taxon>Cymatosirophycidae</taxon>
        <taxon>Cymatosirales</taxon>
        <taxon>Cymatosiraceae</taxon>
        <taxon>Minutocellus</taxon>
    </lineage>
</organism>
<evidence type="ECO:0000313" key="5">
    <source>
        <dbReference type="EMBL" id="CAD8361433.1"/>
    </source>
</evidence>
<keyword evidence="1" id="KW-0489">Methyltransferase</keyword>
<proteinExistence type="predicted"/>